<accession>A0A1I0PBF3</accession>
<dbReference type="Pfam" id="PF07007">
    <property type="entry name" value="LprI"/>
    <property type="match status" value="1"/>
</dbReference>
<gene>
    <name evidence="3" type="ORF">SAMN04488122_0687</name>
</gene>
<evidence type="ECO:0000313" key="4">
    <source>
        <dbReference type="Proteomes" id="UP000199310"/>
    </source>
</evidence>
<dbReference type="AlphaFoldDB" id="A0A1I0PBF3"/>
<sequence>MKSLFLFLLLTTGSLVAFSQTQSAMNKQAGQDYKDADKKLNDIYQLILKDYAANKAFISNLKDAQRIWIQFRDAQVKAMYPAAAKNYGSVFPMCRANYLTELTHQRTEALRVWLNGLPQGDVCTGSIGDKTGN</sequence>
<dbReference type="Gene3D" id="1.20.1270.180">
    <property type="match status" value="1"/>
</dbReference>
<keyword evidence="1" id="KW-0732">Signal</keyword>
<name>A0A1I0PBF3_9BACT</name>
<keyword evidence="4" id="KW-1185">Reference proteome</keyword>
<dbReference type="InterPro" id="IPR009739">
    <property type="entry name" value="LprI-like_N"/>
</dbReference>
<evidence type="ECO:0000256" key="1">
    <source>
        <dbReference type="SAM" id="SignalP"/>
    </source>
</evidence>
<protein>
    <recommendedName>
        <fullName evidence="2">Lysozyme inhibitor LprI-like N-terminal domain-containing protein</fullName>
    </recommendedName>
</protein>
<reference evidence="4" key="1">
    <citation type="submission" date="2016-10" db="EMBL/GenBank/DDBJ databases">
        <authorList>
            <person name="Varghese N."/>
            <person name="Submissions S."/>
        </authorList>
    </citation>
    <scope>NUCLEOTIDE SEQUENCE [LARGE SCALE GENOMIC DNA]</scope>
    <source>
        <strain evidence="4">DSM 3695</strain>
    </source>
</reference>
<evidence type="ECO:0000259" key="2">
    <source>
        <dbReference type="Pfam" id="PF07007"/>
    </source>
</evidence>
<dbReference type="EMBL" id="FOJG01000001">
    <property type="protein sequence ID" value="SEW11681.1"/>
    <property type="molecule type" value="Genomic_DNA"/>
</dbReference>
<proteinExistence type="predicted"/>
<dbReference type="STRING" id="29529.SAMN04488122_0687"/>
<dbReference type="RefSeq" id="WP_089890586.1">
    <property type="nucleotide sequence ID" value="NZ_FOJG01000001.1"/>
</dbReference>
<feature type="domain" description="Lysozyme inhibitor LprI-like N-terminal" evidence="2">
    <location>
        <begin position="20"/>
        <end position="110"/>
    </location>
</feature>
<feature type="chain" id="PRO_5011577420" description="Lysozyme inhibitor LprI-like N-terminal domain-containing protein" evidence="1">
    <location>
        <begin position="18"/>
        <end position="133"/>
    </location>
</feature>
<organism evidence="3 4">
    <name type="scientific">Chitinophaga arvensicola</name>
    <dbReference type="NCBI Taxonomy" id="29529"/>
    <lineage>
        <taxon>Bacteria</taxon>
        <taxon>Pseudomonadati</taxon>
        <taxon>Bacteroidota</taxon>
        <taxon>Chitinophagia</taxon>
        <taxon>Chitinophagales</taxon>
        <taxon>Chitinophagaceae</taxon>
        <taxon>Chitinophaga</taxon>
    </lineage>
</organism>
<evidence type="ECO:0000313" key="3">
    <source>
        <dbReference type="EMBL" id="SEW11681.1"/>
    </source>
</evidence>
<dbReference type="Proteomes" id="UP000199310">
    <property type="component" value="Unassembled WGS sequence"/>
</dbReference>
<dbReference type="OrthoDB" id="7340239at2"/>
<feature type="signal peptide" evidence="1">
    <location>
        <begin position="1"/>
        <end position="17"/>
    </location>
</feature>